<evidence type="ECO:0000259" key="1">
    <source>
        <dbReference type="Pfam" id="PF10312"/>
    </source>
</evidence>
<proteinExistence type="predicted"/>
<keyword evidence="3" id="KW-1185">Reference proteome</keyword>
<dbReference type="EMBL" id="JAHIBW010000019">
    <property type="protein sequence ID" value="KAG7301795.1"/>
    <property type="molecule type" value="Genomic_DNA"/>
</dbReference>
<comment type="caution">
    <text evidence="2">The sequence shown here is derived from an EMBL/GenBank/DDBJ whole genome shotgun (WGS) entry which is preliminary data.</text>
</comment>
<evidence type="ECO:0000313" key="2">
    <source>
        <dbReference type="EMBL" id="KAG7301795.1"/>
    </source>
</evidence>
<feature type="domain" description="Splicing factor cactin central" evidence="1">
    <location>
        <begin position="8"/>
        <end position="53"/>
    </location>
</feature>
<reference evidence="2 3" key="1">
    <citation type="submission" date="2021-06" db="EMBL/GenBank/DDBJ databases">
        <title>A haploid diamondback moth (Plutella xylostella L.) genome assembly resolves 31 chromosomes and identifies a diamide resistance mutation.</title>
        <authorList>
            <person name="Ward C.M."/>
            <person name="Perry K.D."/>
            <person name="Baker G."/>
            <person name="Powis K."/>
            <person name="Heckel D.G."/>
            <person name="Baxter S.W."/>
        </authorList>
    </citation>
    <scope>NUCLEOTIDE SEQUENCE [LARGE SCALE GENOMIC DNA]</scope>
    <source>
        <strain evidence="2 3">LV</strain>
        <tissue evidence="2">Single pupa</tissue>
    </source>
</reference>
<protein>
    <recommendedName>
        <fullName evidence="1">Splicing factor cactin central domain-containing protein</fullName>
    </recommendedName>
</protein>
<gene>
    <name evidence="2" type="ORF">JYU34_014824</name>
</gene>
<name>A0ABQ7Q989_PLUXY</name>
<accession>A0ABQ7Q989</accession>
<evidence type="ECO:0000313" key="3">
    <source>
        <dbReference type="Proteomes" id="UP000823941"/>
    </source>
</evidence>
<organism evidence="2 3">
    <name type="scientific">Plutella xylostella</name>
    <name type="common">Diamondback moth</name>
    <name type="synonym">Plutella maculipennis</name>
    <dbReference type="NCBI Taxonomy" id="51655"/>
    <lineage>
        <taxon>Eukaryota</taxon>
        <taxon>Metazoa</taxon>
        <taxon>Ecdysozoa</taxon>
        <taxon>Arthropoda</taxon>
        <taxon>Hexapoda</taxon>
        <taxon>Insecta</taxon>
        <taxon>Pterygota</taxon>
        <taxon>Neoptera</taxon>
        <taxon>Endopterygota</taxon>
        <taxon>Lepidoptera</taxon>
        <taxon>Glossata</taxon>
        <taxon>Ditrysia</taxon>
        <taxon>Yponomeutoidea</taxon>
        <taxon>Plutellidae</taxon>
        <taxon>Plutella</taxon>
    </lineage>
</organism>
<dbReference type="Proteomes" id="UP000823941">
    <property type="component" value="Chromosome 19"/>
</dbReference>
<sequence>MIIFPLSAKPIDLLAWYVSSEHLAEALEMHEPYTYLHGLRAPDLSDLLEDIKVCGEGGKSVGGCSEDRNR</sequence>
<dbReference type="InterPro" id="IPR018816">
    <property type="entry name" value="Cactin_central"/>
</dbReference>
<dbReference type="Pfam" id="PF10312">
    <property type="entry name" value="Cactin_mid"/>
    <property type="match status" value="1"/>
</dbReference>